<dbReference type="InterPro" id="IPR007753">
    <property type="entry name" value="Orbi_VP4"/>
</dbReference>
<accession>W5QLW5</accession>
<protein>
    <recommendedName>
        <fullName evidence="4">Core protein VP4</fullName>
    </recommendedName>
</protein>
<evidence type="ECO:0000256" key="7">
    <source>
        <dbReference type="ARBA" id="ARBA00022844"/>
    </source>
</evidence>
<dbReference type="GO" id="GO:0039624">
    <property type="term" value="C:viral outer capsid"/>
    <property type="evidence" value="ECO:0007669"/>
    <property type="project" value="UniProtKB-KW"/>
</dbReference>
<reference evidence="8 9" key="1">
    <citation type="submission" date="2012-02" db="EMBL/GenBank/DDBJ databases">
        <title>The genome sequences of Lebombo, Orungo and Changuinola viruses (genus Orbivirus, family Reoviridae).</title>
        <authorList>
            <person name="Attoui H."/>
            <person name="Mohd Jaafar F."/>
            <person name="Mertens P.P.C."/>
            <person name="Belhouchet M."/>
        </authorList>
    </citation>
    <scope>NUCLEOTIDE SEQUENCE [LARGE SCALE GENOMIC DNA]</scope>
    <source>
        <strain evidence="8">SAAR 3896</strain>
    </source>
</reference>
<organism evidence="8 9">
    <name type="scientific">Lebombo virus</name>
    <dbReference type="NCBI Taxonomy" id="40057"/>
    <lineage>
        <taxon>Viruses</taxon>
        <taxon>Riboviria</taxon>
        <taxon>Orthornavirae</taxon>
        <taxon>Duplornaviricota</taxon>
        <taxon>Resentoviricetes</taxon>
        <taxon>Reovirales</taxon>
        <taxon>Sedoreoviridae</taxon>
        <taxon>Orbivirus</taxon>
        <taxon>Orbivirus lebomboense</taxon>
    </lineage>
</organism>
<keyword evidence="7" id="KW-0946">Virion</keyword>
<dbReference type="OrthoDB" id="2636at10239"/>
<evidence type="ECO:0000313" key="9">
    <source>
        <dbReference type="Proteomes" id="UP000119730"/>
    </source>
</evidence>
<proteinExistence type="inferred from homology"/>
<dbReference type="InterPro" id="IPR029063">
    <property type="entry name" value="SAM-dependent_MTases_sf"/>
</dbReference>
<dbReference type="RefSeq" id="YP_009507709.1">
    <property type="nucleotide sequence ID" value="NC_038596.1"/>
</dbReference>
<dbReference type="KEGG" id="vg:37618728"/>
<evidence type="ECO:0000256" key="3">
    <source>
        <dbReference type="ARBA" id="ARBA00009708"/>
    </source>
</evidence>
<evidence type="ECO:0000256" key="2">
    <source>
        <dbReference type="ARBA" id="ARBA00004328"/>
    </source>
</evidence>
<dbReference type="Gene3D" id="3.40.50.150">
    <property type="entry name" value="Vaccinia Virus protein VP39"/>
    <property type="match status" value="1"/>
</dbReference>
<evidence type="ECO:0000256" key="4">
    <source>
        <dbReference type="ARBA" id="ARBA00021787"/>
    </source>
</evidence>
<name>W5QLW5_9REOV</name>
<dbReference type="Gene3D" id="1.20.1280.200">
    <property type="entry name" value="Orbivirus VP4 core protein, C-terminal domain"/>
    <property type="match status" value="1"/>
</dbReference>
<evidence type="ECO:0000256" key="6">
    <source>
        <dbReference type="ARBA" id="ARBA00022770"/>
    </source>
</evidence>
<comment type="similarity">
    <text evidence="3">Belongs to the orbivirus VP4 family.</text>
</comment>
<sequence length="641" mass="74718">MVEPHAVIYLTAEFEPLLHECYIDVWRLKGNETLNDVWLENGRFSSDVYALGPIVKWTIRQLRAHRFLFVSTSKKIRVKDCEIAPDVYITRETLLKGMKAVETEIGRKRVRLRKSFGDVLRTYALRNAVVLHGSEAETLMVADPKVHQVYGLPREIPNDMQPDKTWTDADDSPTDEKLVSMLDYMIYSAEEVHYVGAGDGRTLAEFKKRDPNRFRRVQWYCYDPIFKMEDVNVHGLRKLVRTSKDIELTPGRKDRVLLWDVSADSENRADPRAWERERLLEDERGACIALALRTDFSLACVKFRIPNRRTVVLPTSMIIPQPGAHEMMYECRNIMRLEGFSRVNREHLPTVVTRDIDCDALRGMVRNYHGRWRGRVLKRVIFEGLHIMKQNGLDWEGELPRSDLFYMTNRANVGREVDIERVARESVISTVWTSALQNFDYDDFKVHRNKLMFWNVGNDRLIFDGNGLMLFLMWRYPGICKKTVNYDPCWAERYGAVIQEAIPEPPIPELSLCRFVGLRKQSSWLRLNASRAHYKSDEVKQLGLDLSGHLYIALMSEGYVADLRWWFRMILEWSAQDRAKKIADLAKLNGEVIEWKEEKASEPWHKREDLIAALRAFISFSPYHLVPVASIIRHLDGLRNA</sequence>
<dbReference type="Pfam" id="PF05059">
    <property type="entry name" value="Orbi_VP4"/>
    <property type="match status" value="1"/>
</dbReference>
<evidence type="ECO:0000256" key="5">
    <source>
        <dbReference type="ARBA" id="ARBA00022561"/>
    </source>
</evidence>
<dbReference type="EMBL" id="JQ610668">
    <property type="protein sequence ID" value="AFX73379.1"/>
    <property type="molecule type" value="Genomic_RNA"/>
</dbReference>
<evidence type="ECO:0000313" key="8">
    <source>
        <dbReference type="EMBL" id="AFX73379.1"/>
    </source>
</evidence>
<dbReference type="GeneID" id="37618728"/>
<dbReference type="InterPro" id="IPR043026">
    <property type="entry name" value="Orbi_VP4_C"/>
</dbReference>
<keyword evidence="9" id="KW-1185">Reference proteome</keyword>
<comment type="subcellular location">
    <subcellularLocation>
        <location evidence="2">Virion</location>
    </subcellularLocation>
</comment>
<dbReference type="Proteomes" id="UP000119730">
    <property type="component" value="Genome"/>
</dbReference>
<dbReference type="CDD" id="cd20758">
    <property type="entry name" value="capping_2-OMTase_Orbivirus"/>
    <property type="match status" value="1"/>
</dbReference>
<evidence type="ECO:0000256" key="1">
    <source>
        <dbReference type="ARBA" id="ARBA00002541"/>
    </source>
</evidence>
<keyword evidence="6" id="KW-1152">Outer capsid protein</keyword>
<keyword evidence="5" id="KW-0167">Capsid protein</keyword>
<comment type="function">
    <text evidence="1">The VP4 protein is one of the five proteins (with VP1, VP3, VP6 and VP7) which form the inner capsid of the virus.</text>
</comment>